<evidence type="ECO:0000256" key="4">
    <source>
        <dbReference type="ARBA" id="ARBA00022989"/>
    </source>
</evidence>
<dbReference type="GO" id="GO:0055085">
    <property type="term" value="P:transmembrane transport"/>
    <property type="evidence" value="ECO:0007669"/>
    <property type="project" value="InterPro"/>
</dbReference>
<dbReference type="GO" id="GO:0016020">
    <property type="term" value="C:membrane"/>
    <property type="evidence" value="ECO:0007669"/>
    <property type="project" value="UniProtKB-SubCell"/>
</dbReference>
<dbReference type="PANTHER" id="PTHR43568">
    <property type="entry name" value="P PROTEIN"/>
    <property type="match status" value="1"/>
</dbReference>
<dbReference type="Proteomes" id="UP000184386">
    <property type="component" value="Unassembled WGS sequence"/>
</dbReference>
<keyword evidence="3 6" id="KW-0812">Transmembrane</keyword>
<name>A0A1M6SPP3_9FIRM</name>
<sequence length="370" mass="41223">MTGIKHFLQSEIVLVIAFGAALLSMFFVHPTREYITYIDFRTLSLLFCLMLTVSGLKSTGIFDALAISIIPHFKNARALCLVLTLMCFFTSMFITNDVALITFVPFTIILYTASGLMDRLIYTAVLETVAANLGSMLTPFGNPQNLYLYSYFHISPGDFFRITLPVVSIGLVFLSFASLLCKKQPVSMKPEERNVNISKKHLLLYVILFILCLLSVFYVIDYRLMVLFVCLVFLFADWKLILHTDYGLLLTFVCFFIFAGNAGRIGAVHTVLSSLIKHHELLSGVLLSQVISNVPAAVLLSAFTDNYKALLLGTNIGGLGTLIASLASLISFKFYVRTENARPLRYLGIFTVLNLVLLLPVLVLSMVFLP</sequence>
<evidence type="ECO:0000256" key="5">
    <source>
        <dbReference type="ARBA" id="ARBA00023136"/>
    </source>
</evidence>
<feature type="transmembrane region" description="Helical" evidence="6">
    <location>
        <begin position="34"/>
        <end position="56"/>
    </location>
</feature>
<feature type="transmembrane region" description="Helical" evidence="6">
    <location>
        <begin position="309"/>
        <end position="332"/>
    </location>
</feature>
<feature type="transmembrane region" description="Helical" evidence="6">
    <location>
        <begin position="162"/>
        <end position="181"/>
    </location>
</feature>
<evidence type="ECO:0000259" key="7">
    <source>
        <dbReference type="Pfam" id="PF03600"/>
    </source>
</evidence>
<dbReference type="STRING" id="1121322.SAMN02745136_02541"/>
<comment type="subcellular location">
    <subcellularLocation>
        <location evidence="1">Membrane</location>
        <topology evidence="1">Multi-pass membrane protein</topology>
    </subcellularLocation>
</comment>
<feature type="transmembrane region" description="Helical" evidence="6">
    <location>
        <begin position="281"/>
        <end position="303"/>
    </location>
</feature>
<keyword evidence="9" id="KW-1185">Reference proteome</keyword>
<organism evidence="8 9">
    <name type="scientific">Anaerocolumna jejuensis DSM 15929</name>
    <dbReference type="NCBI Taxonomy" id="1121322"/>
    <lineage>
        <taxon>Bacteria</taxon>
        <taxon>Bacillati</taxon>
        <taxon>Bacillota</taxon>
        <taxon>Clostridia</taxon>
        <taxon>Lachnospirales</taxon>
        <taxon>Lachnospiraceae</taxon>
        <taxon>Anaerocolumna</taxon>
    </lineage>
</organism>
<feature type="transmembrane region" description="Helical" evidence="6">
    <location>
        <begin position="202"/>
        <end position="220"/>
    </location>
</feature>
<dbReference type="EMBL" id="FRAC01000012">
    <property type="protein sequence ID" value="SHK46558.1"/>
    <property type="molecule type" value="Genomic_DNA"/>
</dbReference>
<feature type="transmembrane region" description="Helical" evidence="6">
    <location>
        <begin position="76"/>
        <end position="94"/>
    </location>
</feature>
<dbReference type="AlphaFoldDB" id="A0A1M6SPP3"/>
<dbReference type="OrthoDB" id="3177666at2"/>
<feature type="transmembrane region" description="Helical" evidence="6">
    <location>
        <begin position="240"/>
        <end position="260"/>
    </location>
</feature>
<keyword evidence="5 6" id="KW-0472">Membrane</keyword>
<dbReference type="RefSeq" id="WP_073276447.1">
    <property type="nucleotide sequence ID" value="NZ_FRAC01000012.1"/>
</dbReference>
<accession>A0A1M6SPP3</accession>
<reference evidence="8 9" key="1">
    <citation type="submission" date="2016-11" db="EMBL/GenBank/DDBJ databases">
        <authorList>
            <person name="Jaros S."/>
            <person name="Januszkiewicz K."/>
            <person name="Wedrychowicz H."/>
        </authorList>
    </citation>
    <scope>NUCLEOTIDE SEQUENCE [LARGE SCALE GENOMIC DNA]</scope>
    <source>
        <strain evidence="8 9">DSM 15929</strain>
    </source>
</reference>
<evidence type="ECO:0000313" key="8">
    <source>
        <dbReference type="EMBL" id="SHK46558.1"/>
    </source>
</evidence>
<gene>
    <name evidence="8" type="ORF">SAMN02745136_02541</name>
</gene>
<dbReference type="Pfam" id="PF03600">
    <property type="entry name" value="CitMHS"/>
    <property type="match status" value="1"/>
</dbReference>
<keyword evidence="4 6" id="KW-1133">Transmembrane helix</keyword>
<evidence type="ECO:0000256" key="3">
    <source>
        <dbReference type="ARBA" id="ARBA00022692"/>
    </source>
</evidence>
<feature type="transmembrane region" description="Helical" evidence="6">
    <location>
        <begin position="344"/>
        <end position="369"/>
    </location>
</feature>
<proteinExistence type="predicted"/>
<protein>
    <submittedName>
        <fullName evidence="8">Transporter, YbiR family</fullName>
    </submittedName>
</protein>
<dbReference type="InterPro" id="IPR051475">
    <property type="entry name" value="Diverse_Ion_Transporter"/>
</dbReference>
<evidence type="ECO:0000313" key="9">
    <source>
        <dbReference type="Proteomes" id="UP000184386"/>
    </source>
</evidence>
<dbReference type="InterPro" id="IPR004680">
    <property type="entry name" value="Cit_transptr-like_dom"/>
</dbReference>
<evidence type="ECO:0000256" key="6">
    <source>
        <dbReference type="SAM" id="Phobius"/>
    </source>
</evidence>
<evidence type="ECO:0000256" key="1">
    <source>
        <dbReference type="ARBA" id="ARBA00004141"/>
    </source>
</evidence>
<feature type="domain" description="Citrate transporter-like" evidence="7">
    <location>
        <begin position="14"/>
        <end position="302"/>
    </location>
</feature>
<feature type="transmembrane region" description="Helical" evidence="6">
    <location>
        <begin position="12"/>
        <end position="28"/>
    </location>
</feature>
<keyword evidence="2" id="KW-0813">Transport</keyword>
<dbReference type="PANTHER" id="PTHR43568:SF1">
    <property type="entry name" value="P PROTEIN"/>
    <property type="match status" value="1"/>
</dbReference>
<evidence type="ECO:0000256" key="2">
    <source>
        <dbReference type="ARBA" id="ARBA00022448"/>
    </source>
</evidence>